<name>A0ABW2CEJ3_9ACTN</name>
<evidence type="ECO:0000313" key="2">
    <source>
        <dbReference type="Proteomes" id="UP001596380"/>
    </source>
</evidence>
<gene>
    <name evidence="1" type="ORF">ACFQKB_07500</name>
</gene>
<dbReference type="EMBL" id="JBHSXS010000003">
    <property type="protein sequence ID" value="MFC6879610.1"/>
    <property type="molecule type" value="Genomic_DNA"/>
</dbReference>
<comment type="caution">
    <text evidence="1">The sequence shown here is derived from an EMBL/GenBank/DDBJ whole genome shotgun (WGS) entry which is preliminary data.</text>
</comment>
<reference evidence="2" key="1">
    <citation type="journal article" date="2019" name="Int. J. Syst. Evol. Microbiol.">
        <title>The Global Catalogue of Microorganisms (GCM) 10K type strain sequencing project: providing services to taxonomists for standard genome sequencing and annotation.</title>
        <authorList>
            <consortium name="The Broad Institute Genomics Platform"/>
            <consortium name="The Broad Institute Genome Sequencing Center for Infectious Disease"/>
            <person name="Wu L."/>
            <person name="Ma J."/>
        </authorList>
    </citation>
    <scope>NUCLEOTIDE SEQUENCE [LARGE SCALE GENOMIC DNA]</scope>
    <source>
        <strain evidence="2">JCM 3369</strain>
    </source>
</reference>
<dbReference type="Proteomes" id="UP001596380">
    <property type="component" value="Unassembled WGS sequence"/>
</dbReference>
<protein>
    <submittedName>
        <fullName evidence="1">Uncharacterized protein</fullName>
    </submittedName>
</protein>
<keyword evidence="2" id="KW-1185">Reference proteome</keyword>
<evidence type="ECO:0000313" key="1">
    <source>
        <dbReference type="EMBL" id="MFC6879610.1"/>
    </source>
</evidence>
<proteinExistence type="predicted"/>
<dbReference type="RefSeq" id="WP_160821581.1">
    <property type="nucleotide sequence ID" value="NZ_JBHSXE010000001.1"/>
</dbReference>
<organism evidence="1 2">
    <name type="scientific">Actinomadura yumaensis</name>
    <dbReference type="NCBI Taxonomy" id="111807"/>
    <lineage>
        <taxon>Bacteria</taxon>
        <taxon>Bacillati</taxon>
        <taxon>Actinomycetota</taxon>
        <taxon>Actinomycetes</taxon>
        <taxon>Streptosporangiales</taxon>
        <taxon>Thermomonosporaceae</taxon>
        <taxon>Actinomadura</taxon>
    </lineage>
</organism>
<accession>A0ABW2CEJ3</accession>
<sequence>MLGHGIAARDTRGAQDAAAAAVWELTGRTVTGWDRDEHARTVYGPSSWYACLTAPDRP</sequence>